<comment type="caution">
    <text evidence="1">The sequence shown here is derived from an EMBL/GenBank/DDBJ whole genome shotgun (WGS) entry which is preliminary data.</text>
</comment>
<feature type="non-terminal residue" evidence="1">
    <location>
        <position position="1"/>
    </location>
</feature>
<name>A0AAW9I9D2_CLOPF</name>
<dbReference type="AlphaFoldDB" id="A0AAW9I9D2"/>
<dbReference type="RefSeq" id="WP_322459121.1">
    <property type="nucleotide sequence ID" value="NZ_WNVC01000819.1"/>
</dbReference>
<protein>
    <submittedName>
        <fullName evidence="1">U32 family peptidase</fullName>
    </submittedName>
</protein>
<dbReference type="Pfam" id="PF01136">
    <property type="entry name" value="Peptidase_U32"/>
    <property type="match status" value="1"/>
</dbReference>
<organism evidence="1 2">
    <name type="scientific">Clostridium perfringens</name>
    <dbReference type="NCBI Taxonomy" id="1502"/>
    <lineage>
        <taxon>Bacteria</taxon>
        <taxon>Bacillati</taxon>
        <taxon>Bacillota</taxon>
        <taxon>Clostridia</taxon>
        <taxon>Eubacteriales</taxon>
        <taxon>Clostridiaceae</taxon>
        <taxon>Clostridium</taxon>
    </lineage>
</organism>
<dbReference type="InterPro" id="IPR001539">
    <property type="entry name" value="Peptidase_U32"/>
</dbReference>
<proteinExistence type="predicted"/>
<evidence type="ECO:0000313" key="2">
    <source>
        <dbReference type="Proteomes" id="UP001291306"/>
    </source>
</evidence>
<dbReference type="Proteomes" id="UP001291306">
    <property type="component" value="Unassembled WGS sequence"/>
</dbReference>
<evidence type="ECO:0000313" key="1">
    <source>
        <dbReference type="EMBL" id="MDZ5000918.1"/>
    </source>
</evidence>
<reference evidence="1" key="1">
    <citation type="submission" date="2019-11" db="EMBL/GenBank/DDBJ databases">
        <title>Characterization of Clostridium perfringens isolates from swine manure treated agricultural soils.</title>
        <authorList>
            <person name="Wushke S.T."/>
        </authorList>
    </citation>
    <scope>NUCLEOTIDE SEQUENCE</scope>
    <source>
        <strain evidence="1">X26</strain>
    </source>
</reference>
<sequence length="154" mass="17788">ESPVINTKEILMESSLPLEIIVHGSPVVMYMSHDLYENTKVLEANKNSDRKYRDKNVLLLIDDKGNEHPVYRDNNGNNHMLLSKELCYMPILKELNELGAKSFRIEGCSYDSDTLRNIIKDYKKALKNLELCSEIFNEFDYDCLGFTLGAMQFN</sequence>
<dbReference type="EMBL" id="WNVC01000819">
    <property type="protein sequence ID" value="MDZ5000918.1"/>
    <property type="molecule type" value="Genomic_DNA"/>
</dbReference>
<accession>A0AAW9I9D2</accession>
<gene>
    <name evidence="1" type="ORF">GNF79_18015</name>
</gene>